<gene>
    <name evidence="2" type="ORF">CISIN_1g041803mg</name>
</gene>
<reference evidence="2 3" key="1">
    <citation type="submission" date="2014-04" db="EMBL/GenBank/DDBJ databases">
        <authorList>
            <consortium name="International Citrus Genome Consortium"/>
            <person name="Gmitter F."/>
            <person name="Chen C."/>
            <person name="Farmerie W."/>
            <person name="Harkins T."/>
            <person name="Desany B."/>
            <person name="Mohiuddin M."/>
            <person name="Kodira C."/>
            <person name="Borodovsky M."/>
            <person name="Lomsadze A."/>
            <person name="Burns P."/>
            <person name="Jenkins J."/>
            <person name="Prochnik S."/>
            <person name="Shu S."/>
            <person name="Chapman J."/>
            <person name="Pitluck S."/>
            <person name="Schmutz J."/>
            <person name="Rokhsar D."/>
        </authorList>
    </citation>
    <scope>NUCLEOTIDE SEQUENCE</scope>
</reference>
<feature type="compositionally biased region" description="Basic and acidic residues" evidence="1">
    <location>
        <begin position="78"/>
        <end position="93"/>
    </location>
</feature>
<feature type="non-terminal residue" evidence="2">
    <location>
        <position position="1"/>
    </location>
</feature>
<organism evidence="2 3">
    <name type="scientific">Citrus sinensis</name>
    <name type="common">Sweet orange</name>
    <name type="synonym">Citrus aurantium var. sinensis</name>
    <dbReference type="NCBI Taxonomy" id="2711"/>
    <lineage>
        <taxon>Eukaryota</taxon>
        <taxon>Viridiplantae</taxon>
        <taxon>Streptophyta</taxon>
        <taxon>Embryophyta</taxon>
        <taxon>Tracheophyta</taxon>
        <taxon>Spermatophyta</taxon>
        <taxon>Magnoliopsida</taxon>
        <taxon>eudicotyledons</taxon>
        <taxon>Gunneridae</taxon>
        <taxon>Pentapetalae</taxon>
        <taxon>rosids</taxon>
        <taxon>malvids</taxon>
        <taxon>Sapindales</taxon>
        <taxon>Rutaceae</taxon>
        <taxon>Aurantioideae</taxon>
        <taxon>Citrus</taxon>
    </lineage>
</organism>
<keyword evidence="3" id="KW-1185">Reference proteome</keyword>
<feature type="region of interest" description="Disordered" evidence="1">
    <location>
        <begin position="78"/>
        <end position="120"/>
    </location>
</feature>
<evidence type="ECO:0000256" key="1">
    <source>
        <dbReference type="SAM" id="MobiDB-lite"/>
    </source>
</evidence>
<dbReference type="PANTHER" id="PTHR36856:SF2">
    <property type="match status" value="1"/>
</dbReference>
<evidence type="ECO:0000313" key="3">
    <source>
        <dbReference type="Proteomes" id="UP000027120"/>
    </source>
</evidence>
<sequence length="120" mass="13157">RVQNRHTSSLASQLVSRSFSFGLLPSKEALKFWKLADSVIVVAMDTEKGLNGFDGVRGKTEEAMSEVEAEALKKCLEEKKGEQETHSKCKSKIEAFQSSSSHSKKPLGPLMLRSGSLTDV</sequence>
<name>A0A067H5G8_CITSI</name>
<accession>A0A067H5G8</accession>
<dbReference type="EMBL" id="KK784873">
    <property type="protein sequence ID" value="KDO86160.1"/>
    <property type="molecule type" value="Genomic_DNA"/>
</dbReference>
<dbReference type="PANTHER" id="PTHR36856">
    <property type="entry name" value="OS07G0175200 PROTEIN"/>
    <property type="match status" value="1"/>
</dbReference>
<dbReference type="Proteomes" id="UP000027120">
    <property type="component" value="Unassembled WGS sequence"/>
</dbReference>
<dbReference type="SMR" id="A0A067H5G8"/>
<protein>
    <submittedName>
        <fullName evidence="2">Uncharacterized protein</fullName>
    </submittedName>
</protein>
<proteinExistence type="predicted"/>
<dbReference type="AlphaFoldDB" id="A0A067H5G8"/>
<evidence type="ECO:0000313" key="2">
    <source>
        <dbReference type="EMBL" id="KDO86160.1"/>
    </source>
</evidence>